<reference evidence="1 2" key="1">
    <citation type="submission" date="2019-04" db="EMBL/GenBank/DDBJ databases">
        <title>Novel bacteriophages capable of disrupting biofilms from clinical strains of Aeromonas hydrophila with intrinsic antibiotic resistance.</title>
        <authorList>
            <person name="Kabwe M."/>
            <person name="Brown T.L."/>
            <person name="Speirs L."/>
            <person name="Ku H."/>
            <person name="Leach M."/>
            <person name="Chan H.T."/>
            <person name="Petrovski S."/>
            <person name="Lock P."/>
            <person name="Tucci J."/>
        </authorList>
    </citation>
    <scope>NUCLEOTIDE SEQUENCE [LARGE SCALE GENOMIC DNA]</scope>
</reference>
<dbReference type="EMBL" id="MK838107">
    <property type="protein sequence ID" value="QDH46234.1"/>
    <property type="molecule type" value="Genomic_DNA"/>
</dbReference>
<keyword evidence="2" id="KW-1185">Reference proteome</keyword>
<proteinExistence type="predicted"/>
<dbReference type="Proteomes" id="UP000316756">
    <property type="component" value="Segment"/>
</dbReference>
<gene>
    <name evidence="1" type="ORF">LAh1_5</name>
</gene>
<sequence>MAKVTGSFESVYRGVSQQVPQARRSGQMAEQVNMISDPVRGVVRRHGSQALHGFQISGADMNATQLAELARKYTTMPYHCNGKEYELFYSKEGVTGYPGAIPVVAYDKAKQEIMPTVLYGGLANLLTSNGVSSMVNIGKFVFIAVNGFSPTYHFATNMVDTAAQRVGVLWIRNGGFSRTYTLKLTMVDGSVKTITYTTPAATYQGTLNTSDIPYDETKPWLYQQAVANRTNAYNTAVTQHIATATAAIAPDAIAREMYTRMMAAGIAANNVAADGAYVLWNQNANVAFASLDDGGDDSYARVNVHSVDTVEKLVPKAYNGMLMKIAAKRSNNKDAFYMRATTKDGSMFGEVVWKEAAAQVIQPQQIFAIGYIHSGKLYIGGTPAELNTATGNAANCPAFKDSVVGDSNSQPLPQLFGRNIDYLGVFQDRLIIGTGSTLMCSRPGDYFNWFRQTVLDVLDNDPIEMYALGSEDDTIKWDTSFDRNHVLFGRKFQYVLPGRVALTPKNPSIQIMSANEDAIRAQPKSSGNFVFFAKDASVKGSVHQIQLGATADTAEAYECSQQLDRYLKGYPIQLLCTTSPYNVFVRTYDHPNGFYCYSYLDAMGGGERLYDSWSRWEWNPMLGACMGIAQYQGDILCMTVRSRPGKGSWMFMDLFRLDTRLSSYPYLDSWRWYKDVAQNSLWADAGAHNEASIAYLQNHGYYMLGSKWATVNANMPWYDEVGHREHLTFGWEFESSLELTNPYLRDRNDKAITNGRLTLLNYSITLHDSGGLTACREDADRKICTTTFDGRLLTRKQNIIGAAPILDTTVRVPVGKEVRECKVTLSAMTWLPFGIASIEWTGHWFNNARRV</sequence>
<evidence type="ECO:0000313" key="1">
    <source>
        <dbReference type="EMBL" id="QDH46234.1"/>
    </source>
</evidence>
<accession>A0A513ZYY4</accession>
<dbReference type="Pfam" id="PF25675">
    <property type="entry name" value="Phage_nozzle"/>
    <property type="match status" value="1"/>
</dbReference>
<organism evidence="1 2">
    <name type="scientific">Aeromonas phage LAh1</name>
    <dbReference type="NCBI Taxonomy" id="2591024"/>
    <lineage>
        <taxon>Viruses</taxon>
        <taxon>Duplodnaviria</taxon>
        <taxon>Heunggongvirae</taxon>
        <taxon>Uroviricota</taxon>
        <taxon>Caudoviricetes</taxon>
        <taxon>Autographivirales</taxon>
        <taxon>Autonotataviridae</taxon>
        <taxon>Melnykvirinae</taxon>
        <taxon>Ahphunavirus</taxon>
        <taxon>Ahphunavirus LAh1</taxon>
    </lineage>
</organism>
<dbReference type="InterPro" id="IPR058003">
    <property type="entry name" value="Phage_gp12"/>
</dbReference>
<protein>
    <submittedName>
        <fullName evidence="1">Putative tail tubular protein B</fullName>
    </submittedName>
</protein>
<evidence type="ECO:0000313" key="2">
    <source>
        <dbReference type="Proteomes" id="UP000316756"/>
    </source>
</evidence>
<name>A0A513ZYY4_9CAUD</name>